<keyword evidence="4" id="KW-0963">Cytoplasm</keyword>
<dbReference type="GO" id="GO:0005737">
    <property type="term" value="C:cytoplasm"/>
    <property type="evidence" value="ECO:0007669"/>
    <property type="project" value="UniProtKB-SubCell"/>
</dbReference>
<feature type="compositionally biased region" description="Acidic residues" evidence="8">
    <location>
        <begin position="822"/>
        <end position="833"/>
    </location>
</feature>
<evidence type="ECO:0000256" key="2">
    <source>
        <dbReference type="ARBA" id="ARBA00004496"/>
    </source>
</evidence>
<evidence type="ECO:0000313" key="10">
    <source>
        <dbReference type="EMBL" id="CEM25672.1"/>
    </source>
</evidence>
<keyword evidence="7" id="KW-0539">Nucleus</keyword>
<sequence>MADPNFLKLLDCFVSGVESERKPAEATWEQQKKENPAQVTAAMMATLTAFDIDQRYRKQVAGLLRSFFRDFLIGGKNDQVWKALPPEGKNAVKNGLLQALQNEPVKTVRSDVAMTAGDFAQMLLPDKDWPEFLPFLFQLFESQSVEHKATATLILAEIIPSITEVVHANAQQTANITTQMMNQQDVQCRVNACALIAALCEACEGPIITQLRALVPTMLQTLTELLHAGKSEEAKEILESLGGIAEKEPGFFKPSLQGTVAHMMQIGREKQLENGVRQLALEWLLQMAASRPKLCTKLDGFIPGMVGLCMEYMLEIREDAGWMDADGDDMDEEDDEDLYAIGEEGLDRLAGCLEGDAILPVVFGAASQYLAHADSWKHKLAAIMSLSQVSEYMDEEMLEKHLHDIMRTLLAHLKDQHHRVRFAALHAIGQVALDHEGQPQVEFTSETLTAVIECLDDPVPKVVGHAASAFVNFGEEVSKEDMLPFVPGLMVKTAAKIQDPNSPKKVREMCITAIAVVAGVIEEHFGAYYTDVMPAMKQIASQCVGKELRTMRGKAFECISLLGMAVGGEAFRADGTEAVQAMLSLQEAGLEDDDPLGEFIPEALQRCCRVMRDDFLPFIPRVLEPLLRTLNTEPSHVEDPSAKECEDMTLMFLDQKSCVGLKTAVIEEMSQALNIIMCFLEVLDAKMVEFIRHIGQTVHKLLSFSLSEDVKYKAIHCISLLISCLKSAARPQATSDAKVMLQELTWSAVTALFKCMDEEEDIELLCAEAVGVKRCLDAAGTDVIGSEQVRTICQQVNHHLQQSTQRRAARATKKAEKSQAAEVDEEEIEELDEEQRAEQAFRSDLTDVLGSVMKFYAEDFVRVGSDMYQTFFANFLHPNATPDDRALACYLADDMIEHLKSKGTGLWPSFMRQLADAVNDSAPAVRQAACYGMKQASKLQEFGEAAADVCTRLMGCIQRTDAHKKEAQMATDNAISALLELLNHHGARLPNGSHAWQLFARACPLKQDEIEGRKVHKNLMELVKQGHQDVIGGESRSHLAHIVGVFCQIYRTKMSTDELDVEIRKLLVQLGEQYLRDISPALSQRQRDKLQKIHTDIQQKGA</sequence>
<dbReference type="Gene3D" id="1.25.10.10">
    <property type="entry name" value="Leucine-rich Repeat Variant"/>
    <property type="match status" value="1"/>
</dbReference>
<evidence type="ECO:0000256" key="6">
    <source>
        <dbReference type="ARBA" id="ARBA00022927"/>
    </source>
</evidence>
<evidence type="ECO:0000256" key="8">
    <source>
        <dbReference type="SAM" id="MobiDB-lite"/>
    </source>
</evidence>
<dbReference type="GO" id="GO:0005634">
    <property type="term" value="C:nucleus"/>
    <property type="evidence" value="ECO:0007669"/>
    <property type="project" value="UniProtKB-SubCell"/>
</dbReference>
<dbReference type="InterPro" id="IPR041389">
    <property type="entry name" value="Importin_rep_6"/>
</dbReference>
<evidence type="ECO:0000256" key="1">
    <source>
        <dbReference type="ARBA" id="ARBA00004123"/>
    </source>
</evidence>
<proteinExistence type="predicted"/>
<feature type="domain" description="TOG" evidence="9">
    <location>
        <begin position="351"/>
        <end position="599"/>
    </location>
</feature>
<dbReference type="InterPro" id="IPR011989">
    <property type="entry name" value="ARM-like"/>
</dbReference>
<dbReference type="PANTHER" id="PTHR10527">
    <property type="entry name" value="IMPORTIN BETA"/>
    <property type="match status" value="1"/>
</dbReference>
<dbReference type="GO" id="GO:0006606">
    <property type="term" value="P:protein import into nucleus"/>
    <property type="evidence" value="ECO:0007669"/>
    <property type="project" value="InterPro"/>
</dbReference>
<evidence type="ECO:0000256" key="5">
    <source>
        <dbReference type="ARBA" id="ARBA00022737"/>
    </source>
</evidence>
<dbReference type="EMBL" id="CDMZ01001013">
    <property type="protein sequence ID" value="CEM25672.1"/>
    <property type="molecule type" value="Genomic_DNA"/>
</dbReference>
<evidence type="ECO:0000259" key="9">
    <source>
        <dbReference type="SMART" id="SM01349"/>
    </source>
</evidence>
<keyword evidence="5" id="KW-0677">Repeat</keyword>
<dbReference type="InterPro" id="IPR041653">
    <property type="entry name" value="Importin_rep_4"/>
</dbReference>
<reference evidence="10" key="1">
    <citation type="submission" date="2014-11" db="EMBL/GenBank/DDBJ databases">
        <authorList>
            <person name="Otto D Thomas"/>
            <person name="Naeem Raeece"/>
        </authorList>
    </citation>
    <scope>NUCLEOTIDE SEQUENCE</scope>
</reference>
<dbReference type="SMART" id="SM01349">
    <property type="entry name" value="TOG"/>
    <property type="match status" value="1"/>
</dbReference>
<dbReference type="InterPro" id="IPR034085">
    <property type="entry name" value="TOG"/>
</dbReference>
<name>A0A0G4GAE1_9ALVE</name>
<dbReference type="InterPro" id="IPR016024">
    <property type="entry name" value="ARM-type_fold"/>
</dbReference>
<dbReference type="VEuPathDB" id="CryptoDB:Cvel_20905"/>
<dbReference type="Pfam" id="PF18808">
    <property type="entry name" value="Importin_rep_4"/>
    <property type="match status" value="1"/>
</dbReference>
<evidence type="ECO:0000256" key="4">
    <source>
        <dbReference type="ARBA" id="ARBA00022490"/>
    </source>
</evidence>
<dbReference type="InterPro" id="IPR057672">
    <property type="entry name" value="TPR_IPO4/5"/>
</dbReference>
<comment type="subcellular location">
    <subcellularLocation>
        <location evidence="2">Cytoplasm</location>
    </subcellularLocation>
    <subcellularLocation>
        <location evidence="1">Nucleus</location>
    </subcellularLocation>
</comment>
<dbReference type="SUPFAM" id="SSF48371">
    <property type="entry name" value="ARM repeat"/>
    <property type="match status" value="2"/>
</dbReference>
<keyword evidence="3" id="KW-0813">Transport</keyword>
<dbReference type="Pfam" id="PF18829">
    <property type="entry name" value="Importin_rep_6"/>
    <property type="match status" value="1"/>
</dbReference>
<accession>A0A0G4GAE1</accession>
<keyword evidence="6" id="KW-0653">Protein transport</keyword>
<dbReference type="Pfam" id="PF25780">
    <property type="entry name" value="TPR_IPO5"/>
    <property type="match status" value="1"/>
</dbReference>
<dbReference type="AlphaFoldDB" id="A0A0G4GAE1"/>
<evidence type="ECO:0000256" key="7">
    <source>
        <dbReference type="ARBA" id="ARBA00023242"/>
    </source>
</evidence>
<evidence type="ECO:0000256" key="3">
    <source>
        <dbReference type="ARBA" id="ARBA00022448"/>
    </source>
</evidence>
<organism evidence="10">
    <name type="scientific">Chromera velia CCMP2878</name>
    <dbReference type="NCBI Taxonomy" id="1169474"/>
    <lineage>
        <taxon>Eukaryota</taxon>
        <taxon>Sar</taxon>
        <taxon>Alveolata</taxon>
        <taxon>Colpodellida</taxon>
        <taxon>Chromeraceae</taxon>
        <taxon>Chromera</taxon>
    </lineage>
</organism>
<feature type="region of interest" description="Disordered" evidence="8">
    <location>
        <begin position="809"/>
        <end position="833"/>
    </location>
</feature>
<dbReference type="PhylomeDB" id="A0A0G4GAE1"/>
<protein>
    <recommendedName>
        <fullName evidence="9">TOG domain-containing protein</fullName>
    </recommendedName>
</protein>
<dbReference type="InterPro" id="IPR040122">
    <property type="entry name" value="Importin_beta"/>
</dbReference>
<gene>
    <name evidence="10" type="ORF">Cvel_20905</name>
</gene>